<keyword evidence="7" id="KW-0254">Endocytosis</keyword>
<feature type="coiled-coil region" evidence="13">
    <location>
        <begin position="231"/>
        <end position="561"/>
    </location>
</feature>
<comment type="function">
    <text evidence="12">Involved in endocytic trafficking. Probably acts as a cytoskeletal linker protein that tethers endosome vesicles to the cytoskeleton.</text>
</comment>
<dbReference type="STRING" id="568069.A0A1J1IRP3"/>
<dbReference type="GO" id="GO:0030705">
    <property type="term" value="P:cytoskeleton-dependent intracellular transport"/>
    <property type="evidence" value="ECO:0007669"/>
    <property type="project" value="InterPro"/>
</dbReference>
<protein>
    <recommendedName>
        <fullName evidence="5">Protein hook</fullName>
    </recommendedName>
</protein>
<evidence type="ECO:0000256" key="3">
    <source>
        <dbReference type="ARBA" id="ARBA00006946"/>
    </source>
</evidence>
<evidence type="ECO:0000256" key="10">
    <source>
        <dbReference type="ARBA" id="ARBA00023054"/>
    </source>
</evidence>
<dbReference type="InterPro" id="IPR036872">
    <property type="entry name" value="CH_dom_sf"/>
</dbReference>
<evidence type="ECO:0000256" key="7">
    <source>
        <dbReference type="ARBA" id="ARBA00022583"/>
    </source>
</evidence>
<evidence type="ECO:0000256" key="9">
    <source>
        <dbReference type="ARBA" id="ARBA00022753"/>
    </source>
</evidence>
<feature type="domain" description="Calponin-homology (CH)" evidence="15">
    <location>
        <begin position="4"/>
        <end position="116"/>
    </location>
</feature>
<evidence type="ECO:0000313" key="17">
    <source>
        <dbReference type="Proteomes" id="UP000183832"/>
    </source>
</evidence>
<dbReference type="GO" id="GO:0005874">
    <property type="term" value="C:microtubule"/>
    <property type="evidence" value="ECO:0007669"/>
    <property type="project" value="UniProtKB-KW"/>
</dbReference>
<dbReference type="GO" id="GO:0005768">
    <property type="term" value="C:endosome"/>
    <property type="evidence" value="ECO:0007669"/>
    <property type="project" value="UniProtKB-SubCell"/>
</dbReference>
<dbReference type="GO" id="GO:0051959">
    <property type="term" value="F:dynein light intermediate chain binding"/>
    <property type="evidence" value="ECO:0007669"/>
    <property type="project" value="TreeGrafter"/>
</dbReference>
<dbReference type="EMBL" id="CVRI01000057">
    <property type="protein sequence ID" value="CRL02394.1"/>
    <property type="molecule type" value="Genomic_DNA"/>
</dbReference>
<evidence type="ECO:0000256" key="1">
    <source>
        <dbReference type="ARBA" id="ARBA00004177"/>
    </source>
</evidence>
<sequence length="647" mass="73856">MDDKEMYESLIKWLKILELSGPCDSALDLSSGVALGELLAQLAPEYSPKVKNIGSDDNWRLKASNLKKIVDSIVLYYNDVLDLSLEAHLKPEVIKIAEGNDAKELEKLLKLILGLAVNCNDKQTYITQIMEMEETVQQNIMKALQDIENIGGSASARNSLNIQNDIKDDREILAQKCHEKENQIAIMIEEKNSMLQEIQKLQIMLEKYENPAIIGDDGTSLGNPVQGSVRYNDLRKQVEQLKNDLILSETVKEDLKMKSGQQEKQIHVLQMKIDELNKASSELSQMKDEFDILREASEKSKIYESQLTTYKKKLEDYNDLKRQLKQYEDRAADYLKQNLQYESEAKKQSGLKGQVELYKKELEELHSKLDSEMQKTVKAEFDLQVMQTKIAGLQRERDNLLTQRDVLQEKVDELRCRQGGTGDEDDSANMSRELFGDNLKEKITRLEAENKALREGQGGQTALSDLLNDANQRNEKLREQLKTANQKILLLKSQNIPEDEKNKNGNAELREICETRERLLEEAQSQITNSHTKVRQLEASLESKNQELSALEAKYRKCLEKAKEMIKGLDSRLLGDHISCEVASGESQEQDVMSVVETRLIASAFYRMALNVQKESVDSRLASLSQGQSFMARQRQPAARKNMNFKK</sequence>
<dbReference type="GO" id="GO:0008017">
    <property type="term" value="F:microtubule binding"/>
    <property type="evidence" value="ECO:0007669"/>
    <property type="project" value="InterPro"/>
</dbReference>
<dbReference type="AlphaFoldDB" id="A0A1J1IRP3"/>
<evidence type="ECO:0000259" key="15">
    <source>
        <dbReference type="PROSITE" id="PS50021"/>
    </source>
</evidence>
<comment type="similarity">
    <text evidence="3">Belongs to the hook family.</text>
</comment>
<feature type="region of interest" description="Disordered" evidence="14">
    <location>
        <begin position="628"/>
        <end position="647"/>
    </location>
</feature>
<keyword evidence="17" id="KW-1185">Reference proteome</keyword>
<evidence type="ECO:0000256" key="13">
    <source>
        <dbReference type="SAM" id="Coils"/>
    </source>
</evidence>
<dbReference type="PROSITE" id="PS50021">
    <property type="entry name" value="CH"/>
    <property type="match status" value="1"/>
</dbReference>
<dbReference type="GO" id="GO:0006897">
    <property type="term" value="P:endocytosis"/>
    <property type="evidence" value="ECO:0007669"/>
    <property type="project" value="UniProtKB-KW"/>
</dbReference>
<evidence type="ECO:0000256" key="6">
    <source>
        <dbReference type="ARBA" id="ARBA00022490"/>
    </source>
</evidence>
<keyword evidence="11" id="KW-0206">Cytoskeleton</keyword>
<dbReference type="PANTHER" id="PTHR18947">
    <property type="entry name" value="HOOK PROTEINS"/>
    <property type="match status" value="1"/>
</dbReference>
<keyword evidence="8" id="KW-0493">Microtubule</keyword>
<dbReference type="Proteomes" id="UP000183832">
    <property type="component" value="Unassembled WGS sequence"/>
</dbReference>
<keyword evidence="10 13" id="KW-0175">Coiled coil</keyword>
<evidence type="ECO:0000313" key="16">
    <source>
        <dbReference type="EMBL" id="CRL02394.1"/>
    </source>
</evidence>
<dbReference type="InterPro" id="IPR043936">
    <property type="entry name" value="HOOK_N"/>
</dbReference>
<dbReference type="Gene3D" id="1.10.418.10">
    <property type="entry name" value="Calponin-like domain"/>
    <property type="match status" value="1"/>
</dbReference>
<dbReference type="Pfam" id="PF05622">
    <property type="entry name" value="HOOK"/>
    <property type="match status" value="1"/>
</dbReference>
<evidence type="ECO:0000256" key="8">
    <source>
        <dbReference type="ARBA" id="ARBA00022701"/>
    </source>
</evidence>
<dbReference type="FunFam" id="1.10.418.10:FF:000024">
    <property type="entry name" value="Hook homolog 3 (Drosophila)"/>
    <property type="match status" value="1"/>
</dbReference>
<evidence type="ECO:0000256" key="11">
    <source>
        <dbReference type="ARBA" id="ARBA00023212"/>
    </source>
</evidence>
<dbReference type="SUPFAM" id="SSF116907">
    <property type="entry name" value="Hook domain"/>
    <property type="match status" value="1"/>
</dbReference>
<dbReference type="PANTHER" id="PTHR18947:SF39">
    <property type="entry name" value="PROTEIN HOOK"/>
    <property type="match status" value="1"/>
</dbReference>
<evidence type="ECO:0000256" key="5">
    <source>
        <dbReference type="ARBA" id="ARBA00018971"/>
    </source>
</evidence>
<keyword evidence="9" id="KW-0967">Endosome</keyword>
<accession>A0A1J1IRP3</accession>
<keyword evidence="6" id="KW-0963">Cytoplasm</keyword>
<dbReference type="Pfam" id="PF19047">
    <property type="entry name" value="HOOK_N"/>
    <property type="match status" value="1"/>
</dbReference>
<gene>
    <name evidence="16" type="primary">putative Protein hook</name>
    <name evidence="16" type="ORF">CLUMA_CG015308</name>
</gene>
<dbReference type="InterPro" id="IPR001715">
    <property type="entry name" value="CH_dom"/>
</dbReference>
<evidence type="ECO:0000256" key="4">
    <source>
        <dbReference type="ARBA" id="ARBA00011241"/>
    </source>
</evidence>
<reference evidence="16 17" key="1">
    <citation type="submission" date="2015-04" db="EMBL/GenBank/DDBJ databases">
        <authorList>
            <person name="Syromyatnikov M.Y."/>
            <person name="Popov V.N."/>
        </authorList>
    </citation>
    <scope>NUCLEOTIDE SEQUENCE [LARGE SCALE GENOMIC DNA]</scope>
</reference>
<dbReference type="InterPro" id="IPR008636">
    <property type="entry name" value="Hook_C"/>
</dbReference>
<evidence type="ECO:0000256" key="14">
    <source>
        <dbReference type="SAM" id="MobiDB-lite"/>
    </source>
</evidence>
<evidence type="ECO:0000256" key="12">
    <source>
        <dbReference type="ARBA" id="ARBA00055855"/>
    </source>
</evidence>
<evidence type="ECO:0000256" key="2">
    <source>
        <dbReference type="ARBA" id="ARBA00004245"/>
    </source>
</evidence>
<name>A0A1J1IRP3_9DIPT</name>
<dbReference type="GO" id="GO:0005813">
    <property type="term" value="C:centrosome"/>
    <property type="evidence" value="ECO:0007669"/>
    <property type="project" value="TreeGrafter"/>
</dbReference>
<comment type="subcellular location">
    <subcellularLocation>
        <location evidence="2">Cytoplasm</location>
        <location evidence="2">Cytoskeleton</location>
    </subcellularLocation>
    <subcellularLocation>
        <location evidence="1">Endosome</location>
    </subcellularLocation>
</comment>
<comment type="subunit">
    <text evidence="4">Homodimer. Interacts with microtubules via its N-terminus.</text>
</comment>
<proteinExistence type="inferred from homology"/>
<dbReference type="OrthoDB" id="49395at2759"/>
<organism evidence="16 17">
    <name type="scientific">Clunio marinus</name>
    <dbReference type="NCBI Taxonomy" id="568069"/>
    <lineage>
        <taxon>Eukaryota</taxon>
        <taxon>Metazoa</taxon>
        <taxon>Ecdysozoa</taxon>
        <taxon>Arthropoda</taxon>
        <taxon>Hexapoda</taxon>
        <taxon>Insecta</taxon>
        <taxon>Pterygota</taxon>
        <taxon>Neoptera</taxon>
        <taxon>Endopterygota</taxon>
        <taxon>Diptera</taxon>
        <taxon>Nematocera</taxon>
        <taxon>Chironomoidea</taxon>
        <taxon>Chironomidae</taxon>
        <taxon>Clunio</taxon>
    </lineage>
</organism>
<dbReference type="GO" id="GO:0031122">
    <property type="term" value="P:cytoplasmic microtubule organization"/>
    <property type="evidence" value="ECO:0007669"/>
    <property type="project" value="InterPro"/>
</dbReference>